<dbReference type="PROSITE" id="PS50045">
    <property type="entry name" value="SIGMA54_INTERACT_4"/>
    <property type="match status" value="1"/>
</dbReference>
<dbReference type="SUPFAM" id="SSF52540">
    <property type="entry name" value="P-loop containing nucleoside triphosphate hydrolases"/>
    <property type="match status" value="1"/>
</dbReference>
<dbReference type="RefSeq" id="WP_153724430.1">
    <property type="nucleotide sequence ID" value="NZ_CP045875.1"/>
</dbReference>
<dbReference type="PRINTS" id="PR01590">
    <property type="entry name" value="HTHFIS"/>
</dbReference>
<dbReference type="InterPro" id="IPR003593">
    <property type="entry name" value="AAA+_ATPase"/>
</dbReference>
<keyword evidence="2" id="KW-0067">ATP-binding</keyword>
<dbReference type="GO" id="GO:0043565">
    <property type="term" value="F:sequence-specific DNA binding"/>
    <property type="evidence" value="ECO:0007669"/>
    <property type="project" value="InterPro"/>
</dbReference>
<feature type="coiled-coil region" evidence="5">
    <location>
        <begin position="148"/>
        <end position="175"/>
    </location>
</feature>
<dbReference type="InterPro" id="IPR002078">
    <property type="entry name" value="Sigma_54_int"/>
</dbReference>
<gene>
    <name evidence="8" type="ORF">FTV88_0773</name>
</gene>
<evidence type="ECO:0000256" key="2">
    <source>
        <dbReference type="ARBA" id="ARBA00022840"/>
    </source>
</evidence>
<evidence type="ECO:0000313" key="8">
    <source>
        <dbReference type="EMBL" id="QGG46949.1"/>
    </source>
</evidence>
<organism evidence="8 9">
    <name type="scientific">Heliorestis convoluta</name>
    <dbReference type="NCBI Taxonomy" id="356322"/>
    <lineage>
        <taxon>Bacteria</taxon>
        <taxon>Bacillati</taxon>
        <taxon>Bacillota</taxon>
        <taxon>Clostridia</taxon>
        <taxon>Eubacteriales</taxon>
        <taxon>Heliobacteriaceae</taxon>
        <taxon>Heliorestis</taxon>
    </lineage>
</organism>
<evidence type="ECO:0000256" key="5">
    <source>
        <dbReference type="SAM" id="Coils"/>
    </source>
</evidence>
<evidence type="ECO:0000259" key="7">
    <source>
        <dbReference type="PROSITE" id="PS50112"/>
    </source>
</evidence>
<keyword evidence="4" id="KW-0804">Transcription</keyword>
<dbReference type="EMBL" id="CP045875">
    <property type="protein sequence ID" value="QGG46949.1"/>
    <property type="molecule type" value="Genomic_DNA"/>
</dbReference>
<dbReference type="Pfam" id="PF02954">
    <property type="entry name" value="HTH_8"/>
    <property type="match status" value="1"/>
</dbReference>
<feature type="domain" description="Sigma-54 factor interaction" evidence="6">
    <location>
        <begin position="182"/>
        <end position="411"/>
    </location>
</feature>
<sequence length="493" mass="55636">MAGANDQLDILIKSTPVMNSSPAQNLVDEERLLAELSKVKDIKSTLETILEHAYDGIMVVNSEGIITTVNKAYCRFLGFEEVELLGKPVKKVIENTRLHIVLETGQAEVGELQRIGNHDFIAMRIPIFKEGKVVGAVGKIMFKNIHELNALAQKINKLDQELAYYKDELQKFRGAKYTLDALVGQSYSITMLKETVRRVAIATTPVLIRGESGTGKRLLAHAIHFESQRKQGPFIQVHCGTAAPQELEKELFGEFQGRDDDPSANIQGKVKLAHRGTLLIDEIGDMPLSMQYQLLQLLQGQGFQIDEEGHKKPLDLRLIATTNRNLEDLVRKGLFREDLYFRLTVVSLFIPPLRDHLEDIPQLVQHFVEKYNKERGMGIRAVAEEALTVLTSYSWPGNVKELTAVIERAYDFLEGDRIELKDLPVYLQKLAGHDHRIQSKEPQSLQSLLEQTEINAIRRALLKTKGNKVQAAQILGISRAGLYQKLMKYNILE</sequence>
<dbReference type="SMART" id="SM00382">
    <property type="entry name" value="AAA"/>
    <property type="match status" value="1"/>
</dbReference>
<dbReference type="NCBIfam" id="TIGR00229">
    <property type="entry name" value="sensory_box"/>
    <property type="match status" value="1"/>
</dbReference>
<dbReference type="InterPro" id="IPR027417">
    <property type="entry name" value="P-loop_NTPase"/>
</dbReference>
<name>A0A5Q2MZP0_9FIRM</name>
<evidence type="ECO:0000256" key="1">
    <source>
        <dbReference type="ARBA" id="ARBA00022741"/>
    </source>
</evidence>
<dbReference type="SUPFAM" id="SSF55785">
    <property type="entry name" value="PYP-like sensor domain (PAS domain)"/>
    <property type="match status" value="1"/>
</dbReference>
<protein>
    <submittedName>
        <fullName evidence="8">Sigma-54 dependent transcriptional regulator</fullName>
    </submittedName>
</protein>
<dbReference type="InterPro" id="IPR025662">
    <property type="entry name" value="Sigma_54_int_dom_ATP-bd_1"/>
</dbReference>
<dbReference type="SUPFAM" id="SSF46689">
    <property type="entry name" value="Homeodomain-like"/>
    <property type="match status" value="1"/>
</dbReference>
<evidence type="ECO:0000259" key="6">
    <source>
        <dbReference type="PROSITE" id="PS50045"/>
    </source>
</evidence>
<dbReference type="PANTHER" id="PTHR32071">
    <property type="entry name" value="TRANSCRIPTIONAL REGULATORY PROTEIN"/>
    <property type="match status" value="1"/>
</dbReference>
<dbReference type="Gene3D" id="3.30.450.20">
    <property type="entry name" value="PAS domain"/>
    <property type="match status" value="1"/>
</dbReference>
<keyword evidence="9" id="KW-1185">Reference proteome</keyword>
<dbReference type="Gene3D" id="1.10.8.60">
    <property type="match status" value="1"/>
</dbReference>
<dbReference type="Pfam" id="PF00158">
    <property type="entry name" value="Sigma54_activat"/>
    <property type="match status" value="1"/>
</dbReference>
<dbReference type="AlphaFoldDB" id="A0A5Q2MZP0"/>
<dbReference type="PROSITE" id="PS00675">
    <property type="entry name" value="SIGMA54_INTERACT_1"/>
    <property type="match status" value="1"/>
</dbReference>
<dbReference type="Pfam" id="PF25601">
    <property type="entry name" value="AAA_lid_14"/>
    <property type="match status" value="1"/>
</dbReference>
<dbReference type="GO" id="GO:0005524">
    <property type="term" value="F:ATP binding"/>
    <property type="evidence" value="ECO:0007669"/>
    <property type="project" value="UniProtKB-KW"/>
</dbReference>
<dbReference type="CDD" id="cd00009">
    <property type="entry name" value="AAA"/>
    <property type="match status" value="1"/>
</dbReference>
<dbReference type="OrthoDB" id="9803970at2"/>
<proteinExistence type="predicted"/>
<dbReference type="KEGG" id="hcv:FTV88_0773"/>
<dbReference type="PANTHER" id="PTHR32071:SF57">
    <property type="entry name" value="C4-DICARBOXYLATE TRANSPORT TRANSCRIPTIONAL REGULATORY PROTEIN DCTD"/>
    <property type="match status" value="1"/>
</dbReference>
<dbReference type="Proteomes" id="UP000366051">
    <property type="component" value="Chromosome"/>
</dbReference>
<feature type="domain" description="PAS" evidence="7">
    <location>
        <begin position="42"/>
        <end position="87"/>
    </location>
</feature>
<dbReference type="SMART" id="SM00091">
    <property type="entry name" value="PAS"/>
    <property type="match status" value="1"/>
</dbReference>
<dbReference type="InterPro" id="IPR035965">
    <property type="entry name" value="PAS-like_dom_sf"/>
</dbReference>
<dbReference type="Gene3D" id="1.10.10.60">
    <property type="entry name" value="Homeodomain-like"/>
    <property type="match status" value="1"/>
</dbReference>
<dbReference type="InterPro" id="IPR013767">
    <property type="entry name" value="PAS_fold"/>
</dbReference>
<keyword evidence="1" id="KW-0547">Nucleotide-binding</keyword>
<reference evidence="9" key="1">
    <citation type="submission" date="2019-11" db="EMBL/GenBank/DDBJ databases">
        <title>Genome sequence of Heliorestis convoluta strain HH, an alkaliphilic and minimalistic phototrophic bacterium from a soda lake in Egypt.</title>
        <authorList>
            <person name="Dewey E.D."/>
            <person name="Stokes L.M."/>
            <person name="Burchell B.M."/>
            <person name="Shaffer K.N."/>
            <person name="Huntington A.M."/>
            <person name="Baker J.M."/>
            <person name="Nadendla S."/>
            <person name="Giglio M.G."/>
            <person name="Touchman J.W."/>
            <person name="Blankenship R.E."/>
            <person name="Madigan M.T."/>
            <person name="Sattley W.M."/>
        </authorList>
    </citation>
    <scope>NUCLEOTIDE SEQUENCE [LARGE SCALE GENOMIC DNA]</scope>
    <source>
        <strain evidence="9">HH</strain>
    </source>
</reference>
<dbReference type="InterPro" id="IPR000014">
    <property type="entry name" value="PAS"/>
</dbReference>
<evidence type="ECO:0000313" key="9">
    <source>
        <dbReference type="Proteomes" id="UP000366051"/>
    </source>
</evidence>
<dbReference type="GO" id="GO:0006355">
    <property type="term" value="P:regulation of DNA-templated transcription"/>
    <property type="evidence" value="ECO:0007669"/>
    <property type="project" value="InterPro"/>
</dbReference>
<dbReference type="InterPro" id="IPR058031">
    <property type="entry name" value="AAA_lid_NorR"/>
</dbReference>
<dbReference type="InterPro" id="IPR002197">
    <property type="entry name" value="HTH_Fis"/>
</dbReference>
<keyword evidence="3" id="KW-0805">Transcription regulation</keyword>
<evidence type="ECO:0000256" key="4">
    <source>
        <dbReference type="ARBA" id="ARBA00023163"/>
    </source>
</evidence>
<dbReference type="Gene3D" id="3.40.50.300">
    <property type="entry name" value="P-loop containing nucleotide triphosphate hydrolases"/>
    <property type="match status" value="1"/>
</dbReference>
<dbReference type="InterPro" id="IPR009057">
    <property type="entry name" value="Homeodomain-like_sf"/>
</dbReference>
<keyword evidence="5" id="KW-0175">Coiled coil</keyword>
<dbReference type="Pfam" id="PF00989">
    <property type="entry name" value="PAS"/>
    <property type="match status" value="1"/>
</dbReference>
<accession>A0A5Q2MZP0</accession>
<dbReference type="PROSITE" id="PS50112">
    <property type="entry name" value="PAS"/>
    <property type="match status" value="1"/>
</dbReference>
<dbReference type="CDD" id="cd00130">
    <property type="entry name" value="PAS"/>
    <property type="match status" value="1"/>
</dbReference>
<evidence type="ECO:0000256" key="3">
    <source>
        <dbReference type="ARBA" id="ARBA00023015"/>
    </source>
</evidence>